<dbReference type="AlphaFoldDB" id="A0AAV5WFU0"/>
<dbReference type="EMBL" id="BTSY01000005">
    <property type="protein sequence ID" value="GMT29543.1"/>
    <property type="molecule type" value="Genomic_DNA"/>
</dbReference>
<reference evidence="1" key="1">
    <citation type="submission" date="2023-10" db="EMBL/GenBank/DDBJ databases">
        <title>Genome assembly of Pristionchus species.</title>
        <authorList>
            <person name="Yoshida K."/>
            <person name="Sommer R.J."/>
        </authorList>
    </citation>
    <scope>NUCLEOTIDE SEQUENCE</scope>
    <source>
        <strain evidence="1">RS5133</strain>
    </source>
</reference>
<name>A0AAV5WFU0_9BILA</name>
<organism evidence="1 2">
    <name type="scientific">Pristionchus fissidentatus</name>
    <dbReference type="NCBI Taxonomy" id="1538716"/>
    <lineage>
        <taxon>Eukaryota</taxon>
        <taxon>Metazoa</taxon>
        <taxon>Ecdysozoa</taxon>
        <taxon>Nematoda</taxon>
        <taxon>Chromadorea</taxon>
        <taxon>Rhabditida</taxon>
        <taxon>Rhabditina</taxon>
        <taxon>Diplogasteromorpha</taxon>
        <taxon>Diplogasteroidea</taxon>
        <taxon>Neodiplogasteridae</taxon>
        <taxon>Pristionchus</taxon>
    </lineage>
</organism>
<protein>
    <submittedName>
        <fullName evidence="1">Uncharacterized protein</fullName>
    </submittedName>
</protein>
<feature type="non-terminal residue" evidence="1">
    <location>
        <position position="1"/>
    </location>
</feature>
<accession>A0AAV5WFU0</accession>
<keyword evidence="2" id="KW-1185">Reference proteome</keyword>
<comment type="caution">
    <text evidence="1">The sequence shown here is derived from an EMBL/GenBank/DDBJ whole genome shotgun (WGS) entry which is preliminary data.</text>
</comment>
<evidence type="ECO:0000313" key="2">
    <source>
        <dbReference type="Proteomes" id="UP001432322"/>
    </source>
</evidence>
<sequence>AGAAVAASLPLACDYRSTHSIGQRHTRVVRTAAVASAAVAAVTLHRDWTDMRCGYRTLVIVSLSTSNFCGQRNNYRTLAVVSLSLLDEQQSVPCDLQH</sequence>
<gene>
    <name evidence="1" type="ORF">PFISCL1PPCAC_20840</name>
</gene>
<dbReference type="Proteomes" id="UP001432322">
    <property type="component" value="Unassembled WGS sequence"/>
</dbReference>
<proteinExistence type="predicted"/>
<evidence type="ECO:0000313" key="1">
    <source>
        <dbReference type="EMBL" id="GMT29543.1"/>
    </source>
</evidence>